<dbReference type="PATRIC" id="fig|1278073.3.peg.6965"/>
<dbReference type="Gene3D" id="3.30.70.1060">
    <property type="entry name" value="Dimeric alpha+beta barrel"/>
    <property type="match status" value="1"/>
</dbReference>
<sequence length="120" mass="12832">MKYLCLLHYDLAKFETLTPARLEALGKECAPYNAALQASGQQVAVGSLQHGTSMILRVRDGKPSTSEGTIASTVGAVLIVEARDLNDAVRVASLHPAACTGEDLGWAVEVRPFQMFESKA</sequence>
<dbReference type="RefSeq" id="WP_015352386.1">
    <property type="nucleotide sequence ID" value="NC_020126.1"/>
</dbReference>
<dbReference type="HOGENOM" id="CLU_130902_2_1_7"/>
<feature type="domain" description="YCII-related" evidence="2">
    <location>
        <begin position="1"/>
        <end position="113"/>
    </location>
</feature>
<comment type="similarity">
    <text evidence="1">Belongs to the YciI family.</text>
</comment>
<dbReference type="EMBL" id="CP004025">
    <property type="protein sequence ID" value="AGC48132.1"/>
    <property type="molecule type" value="Genomic_DNA"/>
</dbReference>
<dbReference type="SUPFAM" id="SSF54909">
    <property type="entry name" value="Dimeric alpha+beta barrel"/>
    <property type="match status" value="1"/>
</dbReference>
<dbReference type="eggNOG" id="COG3795">
    <property type="taxonomic scope" value="Bacteria"/>
</dbReference>
<dbReference type="InterPro" id="IPR011008">
    <property type="entry name" value="Dimeric_a/b-barrel"/>
</dbReference>
<evidence type="ECO:0000313" key="3">
    <source>
        <dbReference type="EMBL" id="AGC48132.1"/>
    </source>
</evidence>
<gene>
    <name evidence="3" type="ordered locus">MYSTI_06859</name>
</gene>
<name>L7UKR7_MYXSD</name>
<evidence type="ECO:0000259" key="2">
    <source>
        <dbReference type="Pfam" id="PF03795"/>
    </source>
</evidence>
<evidence type="ECO:0000313" key="4">
    <source>
        <dbReference type="Proteomes" id="UP000011131"/>
    </source>
</evidence>
<dbReference type="STRING" id="1278073.MYSTI_06859"/>
<dbReference type="InterPro" id="IPR005545">
    <property type="entry name" value="YCII"/>
</dbReference>
<dbReference type="KEGG" id="msd:MYSTI_06859"/>
<dbReference type="OrthoDB" id="9807535at2"/>
<dbReference type="Proteomes" id="UP000011131">
    <property type="component" value="Chromosome"/>
</dbReference>
<dbReference type="AlphaFoldDB" id="L7UKR7"/>
<reference evidence="3 4" key="1">
    <citation type="journal article" date="2013" name="Genome Announc.">
        <title>Complete genome sequence of Myxococcus stipitatus strain DSM 14675, a fruiting myxobacterium.</title>
        <authorList>
            <person name="Huntley S."/>
            <person name="Kneip S."/>
            <person name="Treuner-Lange A."/>
            <person name="Sogaard-Andersen L."/>
        </authorList>
    </citation>
    <scope>NUCLEOTIDE SEQUENCE [LARGE SCALE GENOMIC DNA]</scope>
    <source>
        <strain evidence="4">DSM 14675 / JCM 12634 / Mx s8</strain>
    </source>
</reference>
<evidence type="ECO:0000256" key="1">
    <source>
        <dbReference type="ARBA" id="ARBA00007689"/>
    </source>
</evidence>
<organism evidence="3 4">
    <name type="scientific">Myxococcus stipitatus (strain DSM 14675 / JCM 12634 / Mx s8)</name>
    <dbReference type="NCBI Taxonomy" id="1278073"/>
    <lineage>
        <taxon>Bacteria</taxon>
        <taxon>Pseudomonadati</taxon>
        <taxon>Myxococcota</taxon>
        <taxon>Myxococcia</taxon>
        <taxon>Myxococcales</taxon>
        <taxon>Cystobacterineae</taxon>
        <taxon>Myxococcaceae</taxon>
        <taxon>Myxococcus</taxon>
    </lineage>
</organism>
<protein>
    <submittedName>
        <fullName evidence="3">DGPF domain-containing protein</fullName>
    </submittedName>
</protein>
<keyword evidence="4" id="KW-1185">Reference proteome</keyword>
<dbReference type="Pfam" id="PF03795">
    <property type="entry name" value="YCII"/>
    <property type="match status" value="1"/>
</dbReference>
<proteinExistence type="inferred from homology"/>
<accession>L7UKR7</accession>